<proteinExistence type="predicted"/>
<dbReference type="RefSeq" id="WP_353945521.1">
    <property type="nucleotide sequence ID" value="NZ_CP159534.1"/>
</dbReference>
<protein>
    <submittedName>
        <fullName evidence="2">Uncharacterized protein</fullName>
    </submittedName>
</protein>
<gene>
    <name evidence="2" type="ORF">ABII15_30710</name>
</gene>
<dbReference type="AlphaFoldDB" id="A0AAU8J1W5"/>
<dbReference type="EMBL" id="CP159534">
    <property type="protein sequence ID" value="XCJ74073.1"/>
    <property type="molecule type" value="Genomic_DNA"/>
</dbReference>
<feature type="region of interest" description="Disordered" evidence="1">
    <location>
        <begin position="1"/>
        <end position="29"/>
    </location>
</feature>
<dbReference type="KEGG" id="stac:ABII15_30710"/>
<organism evidence="2">
    <name type="scientific">Streptomyces tabacisoli</name>
    <dbReference type="NCBI Taxonomy" id="3156398"/>
    <lineage>
        <taxon>Bacteria</taxon>
        <taxon>Bacillati</taxon>
        <taxon>Actinomycetota</taxon>
        <taxon>Actinomycetes</taxon>
        <taxon>Kitasatosporales</taxon>
        <taxon>Streptomycetaceae</taxon>
        <taxon>Streptomyces</taxon>
    </lineage>
</organism>
<sequence>MLLEPDDQQTHRSGTGAVGGTAHHFVDERPPVLQPPFAKMARYADQSSRTGRAGVAKLLQNGISVGFEFRMVKAAQGVHVGGFSGLMPEELPFALTKSYEALHAELFSFRRATRTNLYAFIP</sequence>
<reference evidence="2" key="1">
    <citation type="submission" date="2024-06" db="EMBL/GenBank/DDBJ databases">
        <title>Streptomyces sp. strain HUAS MG91 genome sequences.</title>
        <authorList>
            <person name="Mo P."/>
        </authorList>
    </citation>
    <scope>NUCLEOTIDE SEQUENCE</scope>
    <source>
        <strain evidence="2">HUAS MG91</strain>
    </source>
</reference>
<evidence type="ECO:0000256" key="1">
    <source>
        <dbReference type="SAM" id="MobiDB-lite"/>
    </source>
</evidence>
<name>A0AAU8J1W5_9ACTN</name>
<evidence type="ECO:0000313" key="2">
    <source>
        <dbReference type="EMBL" id="XCJ74073.1"/>
    </source>
</evidence>
<accession>A0AAU8J1W5</accession>